<dbReference type="CDD" id="cd04301">
    <property type="entry name" value="NAT_SF"/>
    <property type="match status" value="1"/>
</dbReference>
<accession>A0A381LCH7</accession>
<evidence type="ECO:0000313" key="2">
    <source>
        <dbReference type="EMBL" id="SUZ11588.1"/>
    </source>
</evidence>
<dbReference type="SUPFAM" id="SSF55729">
    <property type="entry name" value="Acyl-CoA N-acyltransferases (Nat)"/>
    <property type="match status" value="1"/>
</dbReference>
<dbReference type="Pfam" id="PF00583">
    <property type="entry name" value="Acetyltransf_1"/>
    <property type="match status" value="1"/>
</dbReference>
<organism evidence="2">
    <name type="scientific">Blumeria graminis f. sp. tritici 96224</name>
    <dbReference type="NCBI Taxonomy" id="1268274"/>
    <lineage>
        <taxon>Eukaryota</taxon>
        <taxon>Fungi</taxon>
        <taxon>Dikarya</taxon>
        <taxon>Ascomycota</taxon>
        <taxon>Pezizomycotina</taxon>
        <taxon>Leotiomycetes</taxon>
        <taxon>Erysiphales</taxon>
        <taxon>Erysiphaceae</taxon>
        <taxon>Blumeria</taxon>
    </lineage>
</organism>
<dbReference type="Gene3D" id="3.40.630.30">
    <property type="match status" value="1"/>
</dbReference>
<dbReference type="GO" id="GO:0016747">
    <property type="term" value="F:acyltransferase activity, transferring groups other than amino-acyl groups"/>
    <property type="evidence" value="ECO:0007669"/>
    <property type="project" value="InterPro"/>
</dbReference>
<dbReference type="InterPro" id="IPR000182">
    <property type="entry name" value="GNAT_dom"/>
</dbReference>
<protein>
    <submittedName>
        <fullName evidence="2">Bgt-4549</fullName>
    </submittedName>
</protein>
<dbReference type="InterPro" id="IPR016181">
    <property type="entry name" value="Acyl_CoA_acyltransferase"/>
</dbReference>
<feature type="domain" description="N-acetyltransferase" evidence="1">
    <location>
        <begin position="215"/>
        <end position="273"/>
    </location>
</feature>
<evidence type="ECO:0000259" key="1">
    <source>
        <dbReference type="Pfam" id="PF00583"/>
    </source>
</evidence>
<reference evidence="2" key="1">
    <citation type="submission" date="2018-07" db="EMBL/GenBank/DDBJ databases">
        <authorList>
            <person name="Quirk P.G."/>
            <person name="Krulwich T.A."/>
        </authorList>
    </citation>
    <scope>NUCLEOTIDE SEQUENCE</scope>
    <source>
        <strain evidence="2">96224</strain>
    </source>
</reference>
<name>A0A381LCH7_BLUGR</name>
<sequence length="372" mass="42624">MPPPCDWEVDRPKFNNGFMHSYILEWRENRDIPVGPTGFENNKFWLSGELYVDGNSLKPALDHEISIPTPGETAELEAKRLNQTSHSSMLLFQAKCEKLMNNQKRLAKKILRAEKNMPETSRPELEFNPFSPKIAMYLRPVEKRDSEQIAQIYNRHVAEGNITEDQVLISKDDTMRLFNKNKNEKLPFIVAVAGEPPELVISSNQGSQELHQGTVNGDKIIGFALSERYNYGFSDSVMGRSRYTSILQLFVAHDYQRQGVGRNLLDRLIHTLSTAYAYKKACKFINPHGDRVNECEGSGIWHQVIFQVPVLRQDDPEFPRIKNFLSSRFLFKEVGRTKSTGRSNFSRGPANWLDMVIFQLETSQAGTFDPFC</sequence>
<dbReference type="OrthoDB" id="2129362at2759"/>
<proteinExistence type="predicted"/>
<dbReference type="EMBL" id="UIGY01000134">
    <property type="protein sequence ID" value="SUZ11588.1"/>
    <property type="molecule type" value="Genomic_DNA"/>
</dbReference>
<dbReference type="AlphaFoldDB" id="A0A381LCH7"/>
<gene>
    <name evidence="2" type="ORF">BGT96224V2_LOCUS4773</name>
</gene>